<evidence type="ECO:0000256" key="6">
    <source>
        <dbReference type="ARBA" id="ARBA00022989"/>
    </source>
</evidence>
<dbReference type="GeneID" id="111592565"/>
<accession>A0A6J1L4J9</accession>
<dbReference type="Pfam" id="PF01697">
    <property type="entry name" value="Glyco_transf_92"/>
    <property type="match status" value="1"/>
</dbReference>
<evidence type="ECO:0000313" key="10">
    <source>
        <dbReference type="Proteomes" id="UP000504633"/>
    </source>
</evidence>
<keyword evidence="7 9" id="KW-0472">Membrane</keyword>
<feature type="compositionally biased region" description="Low complexity" evidence="8">
    <location>
        <begin position="20"/>
        <end position="39"/>
    </location>
</feature>
<feature type="compositionally biased region" description="Polar residues" evidence="8">
    <location>
        <begin position="397"/>
        <end position="412"/>
    </location>
</feature>
<evidence type="ECO:0000256" key="5">
    <source>
        <dbReference type="ARBA" id="ARBA00022692"/>
    </source>
</evidence>
<dbReference type="GO" id="GO:0016757">
    <property type="term" value="F:glycosyltransferase activity"/>
    <property type="evidence" value="ECO:0007669"/>
    <property type="project" value="UniProtKB-KW"/>
</dbReference>
<evidence type="ECO:0000256" key="4">
    <source>
        <dbReference type="ARBA" id="ARBA00022679"/>
    </source>
</evidence>
<feature type="region of interest" description="Disordered" evidence="8">
    <location>
        <begin position="397"/>
        <end position="427"/>
    </location>
</feature>
<keyword evidence="5 9" id="KW-0812">Transmembrane</keyword>
<feature type="region of interest" description="Disordered" evidence="8">
    <location>
        <begin position="1"/>
        <end position="90"/>
    </location>
</feature>
<feature type="compositionally biased region" description="Polar residues" evidence="8">
    <location>
        <begin position="806"/>
        <end position="820"/>
    </location>
</feature>
<evidence type="ECO:0000256" key="7">
    <source>
        <dbReference type="ARBA" id="ARBA00023136"/>
    </source>
</evidence>
<dbReference type="GO" id="GO:0005737">
    <property type="term" value="C:cytoplasm"/>
    <property type="evidence" value="ECO:0007669"/>
    <property type="project" value="TreeGrafter"/>
</dbReference>
<proteinExistence type="inferred from homology"/>
<feature type="region of interest" description="Disordered" evidence="8">
    <location>
        <begin position="770"/>
        <end position="839"/>
    </location>
</feature>
<evidence type="ECO:0000256" key="2">
    <source>
        <dbReference type="ARBA" id="ARBA00007647"/>
    </source>
</evidence>
<dbReference type="OrthoDB" id="2526284at2759"/>
<evidence type="ECO:0000256" key="9">
    <source>
        <dbReference type="SAM" id="Phobius"/>
    </source>
</evidence>
<dbReference type="Proteomes" id="UP000504633">
    <property type="component" value="Unplaced"/>
</dbReference>
<comment type="similarity">
    <text evidence="2">Belongs to the glycosyltransferase 92 family.</text>
</comment>
<protein>
    <submittedName>
        <fullName evidence="11">Uncharacterized protein LOC111592565</fullName>
    </submittedName>
</protein>
<evidence type="ECO:0000256" key="8">
    <source>
        <dbReference type="SAM" id="MobiDB-lite"/>
    </source>
</evidence>
<dbReference type="RefSeq" id="XP_023160630.2">
    <property type="nucleotide sequence ID" value="XM_023304862.2"/>
</dbReference>
<reference evidence="11" key="1">
    <citation type="submission" date="2025-08" db="UniProtKB">
        <authorList>
            <consortium name="RefSeq"/>
        </authorList>
    </citation>
    <scope>IDENTIFICATION</scope>
    <source>
        <strain evidence="11">15085-1641.00</strain>
        <tissue evidence="11">Whole body</tissue>
    </source>
</reference>
<sequence length="873" mass="97353">MLGSRSPPIYKPLASGSGGSASANNLSSNSKSSSHSSLSGHPYQQAYTGHSHACYHHQQQHQHHHQHQHHSQGSRTSLTPTMKRGKKNWGSRERSSMSFLIVILFFAVFGLIILTEVFMIDERSHSGLMAMRAGGGGGASLGGRLGDAMPDYDNVKDDYDLDDSILSDSKLGFIQFRDNKLKIQEAAGADGQRPRYAGMLLNGAAGAGGGVGEGNGAGAFGVGVAGASNGLNMPLIPWGQLLPAQVEETLPHFPFGTAPNDGAWQVVNGTRFKFFVYSAYFDRRDGARLVRVIGATKTRGPERVWCRFWYGPTTHNSSETSSSAARAKYTSATVMARVKIIRENWNLKYSACFVLCPVRVPLLEVPQFVSVVSRLRAPPGNLITLRNTDQDMDFAQQSAPPAQGNVNATGRSGATRRPMAQAPPSGEQIPDRMAVCVKPFHFSYDQALYLMEYLEFYALLGVSHFTFYNHTLGPHASCVLQSYQRGQVPGNLTAFDWEPLQPAEAATNATPRVLKSLHYQRPTVSILPWNLRMRSQKEIRTEGLFAALNDCLYRTMYRYKYLALVDLDEFIVPRYTDTLNDLLRSLNQRFRNRNTGAYSFQNAFYYLQFADDPLASSGISGGSDQLGSVRASLVTQRKTRRRYKLHPQKQRSKYICKPEAVVEAGNHFVWEFSPGMGSLNVPPKDAILQHYRVCEFGGNDCIKAPSILDRTTTKYVNRLVQRVDAVYRHLRQRCDLPALPTLAKRTNAQAEQQHNEKPKLLQQMRELNAQQHQKEQNDHKDQNAPLKTATSATTKQQQQQQVRKPMTTTRAQIKGNSRAQNPLRATTTATPRTTAKDQVKQQLLPPANVRKKRKLIVFELDDMGIPIARVEYH</sequence>
<dbReference type="KEGG" id="dhe:111592565"/>
<keyword evidence="4" id="KW-0808">Transferase</keyword>
<dbReference type="GO" id="GO:0016020">
    <property type="term" value="C:membrane"/>
    <property type="evidence" value="ECO:0007669"/>
    <property type="project" value="UniProtKB-SubCell"/>
</dbReference>
<evidence type="ECO:0000256" key="3">
    <source>
        <dbReference type="ARBA" id="ARBA00022676"/>
    </source>
</evidence>
<dbReference type="OMA" id="VNILPWN"/>
<feature type="transmembrane region" description="Helical" evidence="9">
    <location>
        <begin position="97"/>
        <end position="120"/>
    </location>
</feature>
<dbReference type="AlphaFoldDB" id="A0A6J1L4J9"/>
<dbReference type="InterPro" id="IPR008166">
    <property type="entry name" value="Glyco_transf_92"/>
</dbReference>
<comment type="subcellular location">
    <subcellularLocation>
        <location evidence="1">Membrane</location>
        <topology evidence="1">Single-pass membrane protein</topology>
    </subcellularLocation>
</comment>
<keyword evidence="10" id="KW-1185">Reference proteome</keyword>
<keyword evidence="3" id="KW-0328">Glycosyltransferase</keyword>
<feature type="compositionally biased region" description="Low complexity" evidence="8">
    <location>
        <begin position="824"/>
        <end position="833"/>
    </location>
</feature>
<dbReference type="PANTHER" id="PTHR21461">
    <property type="entry name" value="GLYCOSYLTRANSFERASE FAMILY 92 PROTEIN"/>
    <property type="match status" value="1"/>
</dbReference>
<feature type="compositionally biased region" description="Basic and acidic residues" evidence="8">
    <location>
        <begin position="772"/>
        <end position="782"/>
    </location>
</feature>
<gene>
    <name evidence="11" type="primary">LOC111592565</name>
</gene>
<organism evidence="10 11">
    <name type="scientific">Drosophila hydei</name>
    <name type="common">Fruit fly</name>
    <dbReference type="NCBI Taxonomy" id="7224"/>
    <lineage>
        <taxon>Eukaryota</taxon>
        <taxon>Metazoa</taxon>
        <taxon>Ecdysozoa</taxon>
        <taxon>Arthropoda</taxon>
        <taxon>Hexapoda</taxon>
        <taxon>Insecta</taxon>
        <taxon>Pterygota</taxon>
        <taxon>Neoptera</taxon>
        <taxon>Endopterygota</taxon>
        <taxon>Diptera</taxon>
        <taxon>Brachycera</taxon>
        <taxon>Muscomorpha</taxon>
        <taxon>Ephydroidea</taxon>
        <taxon>Drosophilidae</taxon>
        <taxon>Drosophila</taxon>
    </lineage>
</organism>
<keyword evidence="6 9" id="KW-1133">Transmembrane helix</keyword>
<name>A0A6J1L4J9_DROHY</name>
<dbReference type="PANTHER" id="PTHR21461:SF40">
    <property type="entry name" value="GLYCOSYLTRANSFERASE FAMILY 92 PROTEIN"/>
    <property type="match status" value="1"/>
</dbReference>
<feature type="compositionally biased region" description="Basic residues" evidence="8">
    <location>
        <begin position="53"/>
        <end position="72"/>
    </location>
</feature>
<evidence type="ECO:0000313" key="11">
    <source>
        <dbReference type="RefSeq" id="XP_023160630.2"/>
    </source>
</evidence>
<evidence type="ECO:0000256" key="1">
    <source>
        <dbReference type="ARBA" id="ARBA00004167"/>
    </source>
</evidence>